<evidence type="ECO:0000256" key="2">
    <source>
        <dbReference type="ARBA" id="ARBA00023002"/>
    </source>
</evidence>
<dbReference type="GO" id="GO:0016705">
    <property type="term" value="F:oxidoreductase activity, acting on paired donors, with incorporation or reduction of molecular oxygen"/>
    <property type="evidence" value="ECO:0007669"/>
    <property type="project" value="InterPro"/>
</dbReference>
<evidence type="ECO:0000313" key="5">
    <source>
        <dbReference type="EMBL" id="PWY91652.1"/>
    </source>
</evidence>
<dbReference type="GO" id="GO:0020037">
    <property type="term" value="F:heme binding"/>
    <property type="evidence" value="ECO:0007669"/>
    <property type="project" value="InterPro"/>
</dbReference>
<evidence type="ECO:0000313" key="6">
    <source>
        <dbReference type="Proteomes" id="UP000246702"/>
    </source>
</evidence>
<reference evidence="5 6" key="1">
    <citation type="submission" date="2016-12" db="EMBL/GenBank/DDBJ databases">
        <title>The genomes of Aspergillus section Nigri reveals drivers in fungal speciation.</title>
        <authorList>
            <consortium name="DOE Joint Genome Institute"/>
            <person name="Vesth T.C."/>
            <person name="Nybo J."/>
            <person name="Theobald S."/>
            <person name="Brandl J."/>
            <person name="Frisvad J.C."/>
            <person name="Nielsen K.F."/>
            <person name="Lyhne E.K."/>
            <person name="Kogle M.E."/>
            <person name="Kuo A."/>
            <person name="Riley R."/>
            <person name="Clum A."/>
            <person name="Nolan M."/>
            <person name="Lipzen A."/>
            <person name="Salamov A."/>
            <person name="Henrissat B."/>
            <person name="Wiebenga A."/>
            <person name="De Vries R.P."/>
            <person name="Grigoriev I.V."/>
            <person name="Mortensen U.H."/>
            <person name="Andersen M.R."/>
            <person name="Baker S.E."/>
        </authorList>
    </citation>
    <scope>NUCLEOTIDE SEQUENCE [LARGE SCALE GENOMIC DNA]</scope>
    <source>
        <strain evidence="5 6">CBS 115572</strain>
    </source>
</reference>
<dbReference type="InterPro" id="IPR050121">
    <property type="entry name" value="Cytochrome_P450_monoxygenase"/>
</dbReference>
<dbReference type="RefSeq" id="XP_025469380.1">
    <property type="nucleotide sequence ID" value="XM_025613213.1"/>
</dbReference>
<accession>A0A317X223</accession>
<keyword evidence="2" id="KW-0560">Oxidoreductase</keyword>
<dbReference type="Gene3D" id="1.10.630.10">
    <property type="entry name" value="Cytochrome P450"/>
    <property type="match status" value="2"/>
</dbReference>
<dbReference type="STRING" id="1450535.A0A317X223"/>
<keyword evidence="4" id="KW-1133">Transmembrane helix</keyword>
<keyword evidence="4" id="KW-0812">Transmembrane</keyword>
<proteinExistence type="inferred from homology"/>
<comment type="similarity">
    <text evidence="1">Belongs to the cytochrome P450 family.</text>
</comment>
<evidence type="ECO:0000256" key="3">
    <source>
        <dbReference type="ARBA" id="ARBA00023033"/>
    </source>
</evidence>
<feature type="transmembrane region" description="Helical" evidence="4">
    <location>
        <begin position="7"/>
        <end position="26"/>
    </location>
</feature>
<dbReference type="InterPro" id="IPR036396">
    <property type="entry name" value="Cyt_P450_sf"/>
</dbReference>
<gene>
    <name evidence="5" type="ORF">BO94DRAFT_545012</name>
</gene>
<comment type="caution">
    <text evidence="5">The sequence shown here is derived from an EMBL/GenBank/DDBJ whole genome shotgun (WGS) entry which is preliminary data.</text>
</comment>
<dbReference type="GeneID" id="37115356"/>
<dbReference type="GO" id="GO:0005506">
    <property type="term" value="F:iron ion binding"/>
    <property type="evidence" value="ECO:0007669"/>
    <property type="project" value="InterPro"/>
</dbReference>
<dbReference type="InterPro" id="IPR001128">
    <property type="entry name" value="Cyt_P450"/>
</dbReference>
<keyword evidence="6" id="KW-1185">Reference proteome</keyword>
<keyword evidence="4" id="KW-0472">Membrane</keyword>
<dbReference type="PANTHER" id="PTHR24305">
    <property type="entry name" value="CYTOCHROME P450"/>
    <property type="match status" value="1"/>
</dbReference>
<dbReference type="Proteomes" id="UP000246702">
    <property type="component" value="Unassembled WGS sequence"/>
</dbReference>
<protein>
    <submittedName>
        <fullName evidence="5">Cytochrome P450</fullName>
    </submittedName>
</protein>
<dbReference type="PANTHER" id="PTHR24305:SF223">
    <property type="entry name" value="CYTOCHROME P450-DIT2"/>
    <property type="match status" value="1"/>
</dbReference>
<dbReference type="OrthoDB" id="1470350at2759"/>
<dbReference type="EMBL" id="MSFK01000009">
    <property type="protein sequence ID" value="PWY91652.1"/>
    <property type="molecule type" value="Genomic_DNA"/>
</dbReference>
<dbReference type="GO" id="GO:0004497">
    <property type="term" value="F:monooxygenase activity"/>
    <property type="evidence" value="ECO:0007669"/>
    <property type="project" value="UniProtKB-KW"/>
</dbReference>
<dbReference type="AlphaFoldDB" id="A0A317X223"/>
<keyword evidence="3" id="KW-0503">Monooxygenase</keyword>
<dbReference type="Pfam" id="PF00067">
    <property type="entry name" value="p450"/>
    <property type="match status" value="1"/>
</dbReference>
<dbReference type="SUPFAM" id="SSF48264">
    <property type="entry name" value="Cytochrome P450"/>
    <property type="match status" value="1"/>
</dbReference>
<evidence type="ECO:0000256" key="4">
    <source>
        <dbReference type="SAM" id="Phobius"/>
    </source>
</evidence>
<organism evidence="5 6">
    <name type="scientific">Aspergillus sclerotioniger CBS 115572</name>
    <dbReference type="NCBI Taxonomy" id="1450535"/>
    <lineage>
        <taxon>Eukaryota</taxon>
        <taxon>Fungi</taxon>
        <taxon>Dikarya</taxon>
        <taxon>Ascomycota</taxon>
        <taxon>Pezizomycotina</taxon>
        <taxon>Eurotiomycetes</taxon>
        <taxon>Eurotiomycetidae</taxon>
        <taxon>Eurotiales</taxon>
        <taxon>Aspergillaceae</taxon>
        <taxon>Aspergillus</taxon>
        <taxon>Aspergillus subgen. Circumdati</taxon>
    </lineage>
</organism>
<sequence>MELLPSFGCLGLAGATLLWWYFHYILVTHPDFLTDLFRNDEVYPKLGINIRAPGGVLGTFSGDNIINSGHANWATYTSIMKPGIVQQFDLGPIQQKANRLADRLIQAQKESGHNKGILVMPWLARLTQDVMSLCLFGYDLQIAQDRLRSEVLDATRLSSSPDAVQNLPYLTSVIYEVLRLYPPVVEMINHTSARAAYLGGKFPIQPGTNIGWNAYGVHTNPDLWGADAGDFNPE</sequence>
<name>A0A317X223_9EURO</name>
<evidence type="ECO:0000256" key="1">
    <source>
        <dbReference type="ARBA" id="ARBA00010617"/>
    </source>
</evidence>